<keyword evidence="1" id="KW-0812">Transmembrane</keyword>
<feature type="transmembrane region" description="Helical" evidence="1">
    <location>
        <begin position="35"/>
        <end position="55"/>
    </location>
</feature>
<organism evidence="2 3">
    <name type="scientific">Clostridium isatidis</name>
    <dbReference type="NCBI Taxonomy" id="182773"/>
    <lineage>
        <taxon>Bacteria</taxon>
        <taxon>Bacillati</taxon>
        <taxon>Bacillota</taxon>
        <taxon>Clostridia</taxon>
        <taxon>Eubacteriales</taxon>
        <taxon>Clostridiaceae</taxon>
        <taxon>Clostridium</taxon>
    </lineage>
</organism>
<feature type="transmembrane region" description="Helical" evidence="1">
    <location>
        <begin position="62"/>
        <end position="82"/>
    </location>
</feature>
<name>A0A343JAM4_9CLOT</name>
<sequence>MVKLLKLTANFINDLHDAVLDFINVGGYSLNDKQLHFIFMAIVGMAIFAFTQVLFKWLSKYSITAISFIYTITVMVVIVFAIEIQQKLTNRGNMEFADIAYGLYGFIYVFSIYIFIRLLIHFIKKTYKNLKTKKYKRGKKGQTI</sequence>
<keyword evidence="3" id="KW-1185">Reference proteome</keyword>
<accession>A0A343JAM4</accession>
<feature type="transmembrane region" description="Helical" evidence="1">
    <location>
        <begin position="102"/>
        <end position="123"/>
    </location>
</feature>
<dbReference type="AlphaFoldDB" id="A0A343JAM4"/>
<proteinExistence type="predicted"/>
<dbReference type="EMBL" id="CP016786">
    <property type="protein sequence ID" value="ASW42582.1"/>
    <property type="molecule type" value="Genomic_DNA"/>
</dbReference>
<evidence type="ECO:0000313" key="2">
    <source>
        <dbReference type="EMBL" id="ASW42582.1"/>
    </source>
</evidence>
<gene>
    <name evidence="2" type="ORF">BEN51_03550</name>
</gene>
<evidence type="ECO:0000313" key="3">
    <source>
        <dbReference type="Proteomes" id="UP000264883"/>
    </source>
</evidence>
<evidence type="ECO:0000256" key="1">
    <source>
        <dbReference type="SAM" id="Phobius"/>
    </source>
</evidence>
<dbReference type="KEGG" id="cia:BEN51_03550"/>
<dbReference type="OrthoDB" id="2868470at2"/>
<protein>
    <submittedName>
        <fullName evidence="2">Uncharacterized protein</fullName>
    </submittedName>
</protein>
<dbReference type="RefSeq" id="WP_119864721.1">
    <property type="nucleotide sequence ID" value="NZ_CP016786.1"/>
</dbReference>
<keyword evidence="1" id="KW-1133">Transmembrane helix</keyword>
<dbReference type="Proteomes" id="UP000264883">
    <property type="component" value="Chromosome"/>
</dbReference>
<reference evidence="2 3" key="1">
    <citation type="submission" date="2016-08" db="EMBL/GenBank/DDBJ databases">
        <title>Complete Genome Sequence Of The Indigo Reducing Clostridium isatidis DSM15098.</title>
        <authorList>
            <person name="Little G.T."/>
            <person name="Minton N.P."/>
        </authorList>
    </citation>
    <scope>NUCLEOTIDE SEQUENCE [LARGE SCALE GENOMIC DNA]</scope>
    <source>
        <strain evidence="2 3">DSM 15098</strain>
    </source>
</reference>
<keyword evidence="1" id="KW-0472">Membrane</keyword>